<reference evidence="5 6" key="1">
    <citation type="journal article" date="2015" name="Genome Biol. Evol.">
        <title>Phylogenomic analyses indicate that early fungi evolved digesting cell walls of algal ancestors of land plants.</title>
        <authorList>
            <person name="Chang Y."/>
            <person name="Wang S."/>
            <person name="Sekimoto S."/>
            <person name="Aerts A.L."/>
            <person name="Choi C."/>
            <person name="Clum A."/>
            <person name="LaButti K.M."/>
            <person name="Lindquist E.A."/>
            <person name="Yee Ngan C."/>
            <person name="Ohm R.A."/>
            <person name="Salamov A.A."/>
            <person name="Grigoriev I.V."/>
            <person name="Spatafora J.W."/>
            <person name="Berbee M.L."/>
        </authorList>
    </citation>
    <scope>NUCLEOTIDE SEQUENCE [LARGE SCALE GENOMIC DNA]</scope>
    <source>
        <strain evidence="5 6">JEL478</strain>
    </source>
</reference>
<dbReference type="Pfam" id="PF00191">
    <property type="entry name" value="Annexin"/>
    <property type="match status" value="2"/>
</dbReference>
<evidence type="ECO:0000256" key="4">
    <source>
        <dbReference type="SAM" id="MobiDB-lite"/>
    </source>
</evidence>
<sequence length="1025" mass="114163">MLARERSPYRSPFLQPVEQRTYVLDHGRAIPADDSIRGRSVSPGWRENMTRVVSRSPGRGDQLVHLGWAKEPISGQRRALSHDKPSLASSPYLSRNDTSDVPPYLQRDGSPSPRLRPSEFFGDAPRNRSSHRRTVSHDDSGGQAYTGPSSWRNQPLSNGTVYKPPYYKGDEYLTNSEDRDAPSTRARSRDRFSNDGRSYVAPNPFLSRNDTSDVPPYLQRDDTPSPHLRSHENLGDPPTNRSNHRRTVSHDVRVGQAYASSSLRNQPVSLTTSGERDAPYTRARSRDRFSNDGRSYVGSNPLLLRNDTSDIPPYLARDDTVRPRERERFVEPPGARGRQRERPLSFQKGVSPPEHVSDDESSEVGTLTGAPYAIDDPSVVTTKGQAVRDGGTRIQSGGRVYERDRSPAEGLNRGILDRPRPPSRYPLLLTRLPTKDRITEFDHLYEKAAAEVRQSSLVDSVDPRQIYGSAGITRTTFDADGDFEPAHFAKRPFESERALSREPPRESRRSGVTERTAVPHNRFPAPLVPTTIPATTYHEVTTTTTTSVRRGRSRDPETTSSGHNRSPSVAAPPRKDSLHARRHRSLSVSSRDPTRRGSPPTSSGRDLPTISTRQNMLAPPLNVPLSPNEDDAVAALAYAESSDQRTREGRRRQRERSNASGKSIDYTGLSLAVAHRGTIPRSGMALSGQLVSEGTWPHQDGSLFDDLDDLPTVDPADVEELFKAINTLDKDFLMNTVCKIPPDEMAQVAVAFRNIHGQSPARAIRSRLGGLEKHLLQLLEGCAMGLLEYHIKLIREAIQSFPPDYEIIIEILAGATLEDLGAIKSAYQQVTGTALEVDLHNAVDGLLVSLFDSVMNVDRRAAPQRLDAIKDAEDLYVAGEARLGKDPVPFFRILTERPDHHLREVFAVYQRMYGTPIPQVVESEFMFEPFTTRALLVLVSSVIDRGETIADVLHEALGGGVISPVNSRKLTRLVVCFRAEDDRQRVKVAYRRKFGRTLASRIRDRTYGDYKKALLSCLGEPLEGI</sequence>
<dbReference type="GO" id="GO:0005509">
    <property type="term" value="F:calcium ion binding"/>
    <property type="evidence" value="ECO:0007669"/>
    <property type="project" value="InterPro"/>
</dbReference>
<feature type="compositionally biased region" description="Polar residues" evidence="4">
    <location>
        <begin position="558"/>
        <end position="567"/>
    </location>
</feature>
<evidence type="ECO:0000313" key="5">
    <source>
        <dbReference type="EMBL" id="KXS14250.1"/>
    </source>
</evidence>
<evidence type="ECO:0000256" key="3">
    <source>
        <dbReference type="ARBA" id="ARBA00023216"/>
    </source>
</evidence>
<feature type="compositionally biased region" description="Basic and acidic residues" evidence="4">
    <location>
        <begin position="484"/>
        <end position="512"/>
    </location>
</feature>
<dbReference type="SUPFAM" id="SSF47874">
    <property type="entry name" value="Annexin"/>
    <property type="match status" value="1"/>
</dbReference>
<keyword evidence="3" id="KW-0041">Annexin</keyword>
<feature type="region of interest" description="Disordered" evidence="4">
    <location>
        <begin position="74"/>
        <end position="376"/>
    </location>
</feature>
<feature type="compositionally biased region" description="Polar residues" evidence="4">
    <location>
        <begin position="258"/>
        <end position="273"/>
    </location>
</feature>
<feature type="compositionally biased region" description="Polar residues" evidence="4">
    <location>
        <begin position="599"/>
        <end position="610"/>
    </location>
</feature>
<evidence type="ECO:0000256" key="2">
    <source>
        <dbReference type="ARBA" id="ARBA00022737"/>
    </source>
</evidence>
<gene>
    <name evidence="5" type="ORF">M427DRAFT_57722</name>
</gene>
<feature type="compositionally biased region" description="Basic and acidic residues" evidence="4">
    <location>
        <begin position="219"/>
        <end position="234"/>
    </location>
</feature>
<dbReference type="OrthoDB" id="37886at2759"/>
<feature type="compositionally biased region" description="Low complexity" evidence="4">
    <location>
        <begin position="535"/>
        <end position="546"/>
    </location>
</feature>
<organism evidence="5 6">
    <name type="scientific">Gonapodya prolifera (strain JEL478)</name>
    <name type="common">Monoblepharis prolifera</name>
    <dbReference type="NCBI Taxonomy" id="1344416"/>
    <lineage>
        <taxon>Eukaryota</taxon>
        <taxon>Fungi</taxon>
        <taxon>Fungi incertae sedis</taxon>
        <taxon>Chytridiomycota</taxon>
        <taxon>Chytridiomycota incertae sedis</taxon>
        <taxon>Monoblepharidomycetes</taxon>
        <taxon>Monoblepharidales</taxon>
        <taxon>Gonapodyaceae</taxon>
        <taxon>Gonapodya</taxon>
    </lineage>
</organism>
<dbReference type="GO" id="GO:0005886">
    <property type="term" value="C:plasma membrane"/>
    <property type="evidence" value="ECO:0007669"/>
    <property type="project" value="TreeGrafter"/>
</dbReference>
<name>A0A139ABV5_GONPJ</name>
<dbReference type="GO" id="GO:0005544">
    <property type="term" value="F:calcium-dependent phospholipid binding"/>
    <property type="evidence" value="ECO:0007669"/>
    <property type="project" value="InterPro"/>
</dbReference>
<evidence type="ECO:0000313" key="6">
    <source>
        <dbReference type="Proteomes" id="UP000070544"/>
    </source>
</evidence>
<dbReference type="InterPro" id="IPR018502">
    <property type="entry name" value="Annexin_repeat"/>
</dbReference>
<dbReference type="GO" id="GO:0005737">
    <property type="term" value="C:cytoplasm"/>
    <property type="evidence" value="ECO:0007669"/>
    <property type="project" value="TreeGrafter"/>
</dbReference>
<dbReference type="EMBL" id="KQ965770">
    <property type="protein sequence ID" value="KXS14250.1"/>
    <property type="molecule type" value="Genomic_DNA"/>
</dbReference>
<comment type="similarity">
    <text evidence="1">Belongs to the annexin family.</text>
</comment>
<feature type="compositionally biased region" description="Basic and acidic residues" evidence="4">
    <location>
        <begin position="168"/>
        <end position="194"/>
    </location>
</feature>
<dbReference type="PANTHER" id="PTHR10502">
    <property type="entry name" value="ANNEXIN"/>
    <property type="match status" value="1"/>
</dbReference>
<keyword evidence="2" id="KW-0677">Repeat</keyword>
<proteinExistence type="inferred from homology"/>
<dbReference type="PROSITE" id="PS51897">
    <property type="entry name" value="ANNEXIN_2"/>
    <property type="match status" value="2"/>
</dbReference>
<feature type="region of interest" description="Disordered" evidence="4">
    <location>
        <begin position="638"/>
        <end position="663"/>
    </location>
</feature>
<evidence type="ECO:0000256" key="1">
    <source>
        <dbReference type="ARBA" id="ARBA00007831"/>
    </source>
</evidence>
<dbReference type="AlphaFoldDB" id="A0A139ABV5"/>
<feature type="compositionally biased region" description="Basic and acidic residues" evidence="4">
    <location>
        <begin position="274"/>
        <end position="291"/>
    </location>
</feature>
<feature type="compositionally biased region" description="Polar residues" evidence="4">
    <location>
        <begin position="87"/>
        <end position="96"/>
    </location>
</feature>
<dbReference type="SMART" id="SM00335">
    <property type="entry name" value="ANX"/>
    <property type="match status" value="3"/>
</dbReference>
<accession>A0A139ABV5</accession>
<dbReference type="STRING" id="1344416.A0A139ABV5"/>
<protein>
    <recommendedName>
        <fullName evidence="7">Annexin</fullName>
    </recommendedName>
</protein>
<feature type="compositionally biased region" description="Polar residues" evidence="4">
    <location>
        <begin position="146"/>
        <end position="160"/>
    </location>
</feature>
<feature type="compositionally biased region" description="Basic and acidic residues" evidence="4">
    <location>
        <begin position="316"/>
        <end position="330"/>
    </location>
</feature>
<dbReference type="GO" id="GO:0001786">
    <property type="term" value="F:phosphatidylserine binding"/>
    <property type="evidence" value="ECO:0007669"/>
    <property type="project" value="TreeGrafter"/>
</dbReference>
<feature type="region of interest" description="Disordered" evidence="4">
    <location>
        <begin position="478"/>
        <end position="610"/>
    </location>
</feature>
<dbReference type="Gene3D" id="1.10.220.10">
    <property type="entry name" value="Annexin"/>
    <property type="match status" value="3"/>
</dbReference>
<dbReference type="Proteomes" id="UP000070544">
    <property type="component" value="Unassembled WGS sequence"/>
</dbReference>
<evidence type="ECO:0008006" key="7">
    <source>
        <dbReference type="Google" id="ProtNLM"/>
    </source>
</evidence>
<dbReference type="InterPro" id="IPR001464">
    <property type="entry name" value="Annexin"/>
</dbReference>
<dbReference type="InterPro" id="IPR037104">
    <property type="entry name" value="Annexin_sf"/>
</dbReference>
<keyword evidence="6" id="KW-1185">Reference proteome</keyword>
<dbReference type="PANTHER" id="PTHR10502:SF102">
    <property type="entry name" value="ANNEXIN B11"/>
    <property type="match status" value="1"/>
</dbReference>
<dbReference type="PRINTS" id="PR00196">
    <property type="entry name" value="ANNEXIN"/>
</dbReference>